<dbReference type="InterPro" id="IPR057326">
    <property type="entry name" value="KR_dom"/>
</dbReference>
<evidence type="ECO:0000259" key="13">
    <source>
        <dbReference type="PROSITE" id="PS52019"/>
    </source>
</evidence>
<feature type="domain" description="Ketosynthase family 3 (KS3)" evidence="12">
    <location>
        <begin position="1487"/>
        <end position="1919"/>
    </location>
</feature>
<dbReference type="SMART" id="SM00822">
    <property type="entry name" value="PKS_KR"/>
    <property type="match status" value="1"/>
</dbReference>
<dbReference type="Gene3D" id="1.10.1240.100">
    <property type="match status" value="3"/>
</dbReference>
<dbReference type="InterPro" id="IPR050091">
    <property type="entry name" value="PKS_NRPS_Biosynth_Enz"/>
</dbReference>
<name>A0ABY7JBZ4_STRNI</name>
<feature type="region of interest" description="Disordered" evidence="10">
    <location>
        <begin position="3057"/>
        <end position="3079"/>
    </location>
</feature>
<sequence>MKKENGVLADDRDIAVIGLSLRLPGSRTPEEFWSHLAEGRSLISEVPERRWRKEDHLGHPRREFNKTNSVWGGFVDDADCFDADFFQISPREAQSMDPQQRMALELSWHALEDAGYRADRVAGSRTGVFMGVCHWDYAELIEQEVEEIDAYYPTGAAYAIIANRVSHHFDFRGPSVVNDTACAASLVAVQQAVQALQAGDCDLALAGGVNLTWSPRHFIAFAKAGMLSPDGRCRAFDADANGYVRGEGGGVILLKRAADARRDGDAVHAVIKGIGSNHGGRTSSLTVTNPAAQAELIAGVYRKAGIAPETVTYVETHGPGTPVGDPIEIRGLKQAFADLGTDRTAEAPAHRCGIGSVKTNIGHLEGAAGIAGMLKVILAMRHRKLPATVNFRKLNPLINLDGSPLYVLDRLTDWDTEGSAPLRAGVSSFGFGGTNAHVLLEAADPVAATEDEGEQWLPVSAKDEERLRETCARLARWVRTRIEQNELPALTDVARTLREGRVPLRERVVFRASGIEEWAAQLESVAAGEEPPAHCPRGRAGTEAPDGLDADDLTALAERWLEKGRQDKFAAAWAQGLPVDWEQWPEHGRRVHVPGYAFASTPHWFRTDRDETTGKPERGVMPTAPAPLGEGEPEGGGWTFPLRFDASQGFVRDHLVNGARIVPGVVALALVTEAAGRAAAADARAGLAPHIRNAVWIRPLLVGDTGLTAQLRLTPAADGYDYAITDDHGTQYTSGRVEYGEPAAAERTDPGALRERFPQRVDAAEGYAALRSSGIEHGPALRGLHALHRGPDGVLAELRLPAGVPDGMALQPAILDSALLACLALGPADGGWRRPAAPAVPFALDRLTVHAATTPTMWAWLRPAGSGTAGGTTGADIDLFDENGRLCVRFSGYTSRELPTARPAAAQAPEGELLELTGVWEAAPAPAPAAGQATPAGPVTVLNAALDDDLAAASAARLGVDIRQLAVPAAAADVTDAEAMKAAFAACYPQVRQLVGQGRQVLVVAPGAPDSPVYAPLAALLKTAQQENPSFRGRLVLLDAYDPRDADRFERVVSAEAGAGDDTEAAYDAQDRRVRHGFVELPRNEEGESLLRDRGVYWITGGAGGLGLLLAERLCHRHRAVVVVSGRAAHSRAVEALRARLPHGEVAYCRTDVTDADAVRDTVAEIRARHGRLDGVFHAAGVLDDGYLANKPLAGTAAVLAPKVDGATYIDDATRAHGLDFLLLFGSVAGAFGNAAQADYAAANAFLDAFAARRQAAGSVTRSVDWPLWADGGMRVDDASLAYLRKRTGTVPLPSEAGLDALERALRSDAPVRRVVLFGERSKLLVYAGLDRAAKPERRASGVQRDTAAPAVLEESELVARTQDLLRNLFAEVTRQDAEHILVEEKLETYGIESISIVDLTSRLEDTFGSLPKTLFFEHVDLQGVAGYFVAEHRERLLELFAPEAPAPQAPAPEALAPEQPAVQAPAVEAMPAAAPAPAVRPSGPDRHDIAVIGMAGRYPGADTLEEFWELLSEGRHSFEPVPESRWRHSDIYFDERDVDGKTVVKTGTFLRDVAAFDPRYFNISQRDAELLSPEVRLFLQAGVVALEDAGYSRETLRRRYDGDVGVLVGSMNNSYSLYGFQNMLMRGTATSGSELGVMANMLSYHYGFTGPSVFLDTMCSSASACVHQAVRMLRGGECRMAVVGGINLMLHPFDLIATSQAHFTTKSADVVRSYGLGADGTILGEGVGTLVLKPLAEAVADGDHVYGVIKGSGMTNAGVRNGFTVPSPQQQARAIEKALDDAAVDARTISYLEGHGSATSLGDPIEIKGAALAFGRDTQDLGFCALGSVKSNVAHLLSGSGMAGLTKVLLQLKHRTLAPSLHAGTLSSAIDFDKTPFVVQRHRDTWRRPVVGGEEVPRRAGVTSIGAGGINVHIVVEEHDGQVAAAPDSGRPQLLVFSAMTPQALQKVLRDVHEYISETAPGLDALAYTLQTGKNELPCRLAFVADDIAVAQARLARLSAVDWTAPSPGVPAGVHFTASTLRRRRTADAATVEQALYEGELADLAQHWTDGASLDWDRLWPSGSRPAKPSLPAYPFDKVHCWYPEHDDAPSVLRPLAFAGRAHPWVGVNASDLNGVRYTLRLRGDELLDYVHTVGRKRRYATVALLDAALAFARLAGLAGPLRLRNAQWAALPSPSDAPETFTWRLGTSGDGVHRVELWHTDEATLRFAAEVVPSAPAEDASMPQVMKAPATLDGDSFYAALGTAGLDARPYARSVEGVTELDDHRLLVRVAEPAMCQDPHKQQVHLPAWALAGLLQGVQHTLGRADAAVVRVGSVQGEQWERTRAIVLARMSDAVFIAAFLDEDGRVLGRVEDAEFTAGDLPPALPGEAGRALVALPQASRPVLQAPAGTEERQQPEAEPTVPVPVAVDRLAAADEPVVADETEALVASLRETVADLLKFDLADIDLDTHFHAYGFESIALAKLASELNGILGTDLTPAVFFECPDIRSLAEHLLDRYGPELSLPTVTGAPVPVAATRPSPEPAPAPGPDDGAVAIVGAAGRFPGADDLDTFWQQLRAGEDLIADYPGDRFDGPYADVVARADFPKFAGRIDGVDRFDADFFHLSRLEAELMDPQHRLALETVWTALENGGYAPARLPANTGVYFGVSGSDYHHLLNASGVAPDGYTATGNAHSMLANRISYVLDVNGPSEPVDTACSSSLVALHRAVESIRSGRCDMAIAGGVNLLLSVDTFAATHMAGMLSPDGRCKTFAAGADGYVRSEGVAAVLLKPLARAQRDGDAIWGVIRGTAENHGGRAGSLTAPNGKAQAALIQEAMRGTDPDSVGYVEAHGTGTGLGDPVEVNALDSAYRALRTAEGRPPHAARPCALGSVKSNIGHAEAAAGLAGVLKVLLAMRHRELPPTLHCDRLNPHLPLDGGFEVVRTLRRWEPCTDATGGSWPLRAGVSSFGFGGANAHVVLEAPPVPPAPAEPARTTASRAIVLSARDGERLRATAGRLRDFLDRARRGGNAPDLADLAFTLQVGREAMEQRLGFVAGSIGEVLGTLDRFLAGEGPSTWHTGGIRRSRGTGVRREPEQAPEVTRALRDGQLDRVTALWCDGAPVDWQAIHPAGERRTVQLPAQPFARDRYWVPAGDGAPVPPPAAPTPPPAAEPAFETDARAELLRAVLDGRADPDALSRT</sequence>
<evidence type="ECO:0000256" key="8">
    <source>
        <dbReference type="ARBA" id="ARBA00023315"/>
    </source>
</evidence>
<dbReference type="Gene3D" id="3.40.47.10">
    <property type="match status" value="3"/>
</dbReference>
<dbReference type="Gene3D" id="1.10.1200.10">
    <property type="entry name" value="ACP-like"/>
    <property type="match status" value="2"/>
</dbReference>
<organism evidence="14 15">
    <name type="scientific">Streptomyces nigrescens</name>
    <dbReference type="NCBI Taxonomy" id="1920"/>
    <lineage>
        <taxon>Bacteria</taxon>
        <taxon>Bacillati</taxon>
        <taxon>Actinomycetota</taxon>
        <taxon>Actinomycetes</taxon>
        <taxon>Kitasatosporales</taxon>
        <taxon>Streptomycetaceae</taxon>
        <taxon>Streptomyces</taxon>
    </lineage>
</organism>
<dbReference type="PROSITE" id="PS00606">
    <property type="entry name" value="KS3_1"/>
    <property type="match status" value="1"/>
</dbReference>
<keyword evidence="8" id="KW-0012">Acyltransferase</keyword>
<feature type="active site" description="Proton donor; for dehydratase activity" evidence="9">
    <location>
        <position position="816"/>
    </location>
</feature>
<feature type="region of interest" description="C-terminal hotdog fold" evidence="9">
    <location>
        <begin position="758"/>
        <end position="904"/>
    </location>
</feature>
<feature type="domain" description="Ketosynthase family 3 (KS3)" evidence="12">
    <location>
        <begin position="2533"/>
        <end position="2962"/>
    </location>
</feature>
<evidence type="ECO:0000256" key="6">
    <source>
        <dbReference type="ARBA" id="ARBA00022679"/>
    </source>
</evidence>
<feature type="active site" description="Proton acceptor; for dehydratase activity" evidence="9">
    <location>
        <position position="654"/>
    </location>
</feature>
<dbReference type="InterPro" id="IPR049900">
    <property type="entry name" value="PKS_mFAS_DH"/>
</dbReference>
<dbReference type="InterPro" id="IPR014031">
    <property type="entry name" value="Ketoacyl_synth_C"/>
</dbReference>
<dbReference type="Gene3D" id="3.10.129.110">
    <property type="entry name" value="Polyketide synthase dehydratase"/>
    <property type="match status" value="2"/>
</dbReference>
<dbReference type="InterPro" id="IPR032821">
    <property type="entry name" value="PKS_assoc"/>
</dbReference>
<dbReference type="InterPro" id="IPR036291">
    <property type="entry name" value="NAD(P)-bd_dom_sf"/>
</dbReference>
<dbReference type="Pfam" id="PF14765">
    <property type="entry name" value="PS-DH"/>
    <property type="match status" value="1"/>
</dbReference>
<feature type="compositionally biased region" description="Basic and acidic residues" evidence="10">
    <location>
        <begin position="605"/>
        <end position="618"/>
    </location>
</feature>
<dbReference type="Pfam" id="PF16197">
    <property type="entry name" value="KAsynt_C_assoc"/>
    <property type="match status" value="1"/>
</dbReference>
<dbReference type="SMART" id="SM00825">
    <property type="entry name" value="PKS_KS"/>
    <property type="match status" value="3"/>
</dbReference>
<gene>
    <name evidence="14" type="ORF">STRNI_007576</name>
</gene>
<dbReference type="PROSITE" id="PS00012">
    <property type="entry name" value="PHOSPHOPANTETHEINE"/>
    <property type="match status" value="2"/>
</dbReference>
<dbReference type="Pfam" id="PF00550">
    <property type="entry name" value="PP-binding"/>
    <property type="match status" value="2"/>
</dbReference>
<evidence type="ECO:0000256" key="5">
    <source>
        <dbReference type="ARBA" id="ARBA00022553"/>
    </source>
</evidence>
<evidence type="ECO:0000313" key="14">
    <source>
        <dbReference type="EMBL" id="WAU08835.1"/>
    </source>
</evidence>
<dbReference type="GeneID" id="301336718"/>
<dbReference type="PANTHER" id="PTHR43775">
    <property type="entry name" value="FATTY ACID SYNTHASE"/>
    <property type="match status" value="1"/>
</dbReference>
<feature type="domain" description="PKS/mFAS DH" evidence="13">
    <location>
        <begin position="621"/>
        <end position="904"/>
    </location>
</feature>
<dbReference type="InterPro" id="IPR006162">
    <property type="entry name" value="Ppantetheine_attach_site"/>
</dbReference>
<keyword evidence="4" id="KW-0963">Cytoplasm</keyword>
<dbReference type="Pfam" id="PF02801">
    <property type="entry name" value="Ketoacyl-synt_C"/>
    <property type="match status" value="3"/>
</dbReference>
<feature type="region of interest" description="N-terminal hotdog fold" evidence="9">
    <location>
        <begin position="621"/>
        <end position="744"/>
    </location>
</feature>
<dbReference type="InterPro" id="IPR036736">
    <property type="entry name" value="ACP-like_sf"/>
</dbReference>
<dbReference type="InterPro" id="IPR020806">
    <property type="entry name" value="PKS_PP-bd"/>
</dbReference>
<dbReference type="Pfam" id="PF21089">
    <property type="entry name" value="PKS_DH_N"/>
    <property type="match status" value="1"/>
</dbReference>
<proteinExistence type="predicted"/>
<evidence type="ECO:0000313" key="15">
    <source>
        <dbReference type="Proteomes" id="UP001210169"/>
    </source>
</evidence>
<evidence type="ECO:0000256" key="7">
    <source>
        <dbReference type="ARBA" id="ARBA00022737"/>
    </source>
</evidence>
<dbReference type="PANTHER" id="PTHR43775:SF37">
    <property type="entry name" value="SI:DKEY-61P9.11"/>
    <property type="match status" value="1"/>
</dbReference>
<feature type="region of interest" description="Disordered" evidence="10">
    <location>
        <begin position="3133"/>
        <end position="3153"/>
    </location>
</feature>
<dbReference type="SUPFAM" id="SSF47336">
    <property type="entry name" value="ACP-like"/>
    <property type="match status" value="2"/>
</dbReference>
<dbReference type="RefSeq" id="WP_277412861.1">
    <property type="nucleotide sequence ID" value="NZ_CP114203.1"/>
</dbReference>
<dbReference type="SMART" id="SM00826">
    <property type="entry name" value="PKS_DH"/>
    <property type="match status" value="1"/>
</dbReference>
<evidence type="ECO:0000256" key="9">
    <source>
        <dbReference type="PROSITE-ProRule" id="PRU01363"/>
    </source>
</evidence>
<dbReference type="SMART" id="SM00823">
    <property type="entry name" value="PKS_PP"/>
    <property type="match status" value="2"/>
</dbReference>
<dbReference type="SUPFAM" id="SSF53901">
    <property type="entry name" value="Thiolase-like"/>
    <property type="match status" value="3"/>
</dbReference>
<dbReference type="InterPro" id="IPR054514">
    <property type="entry name" value="RhiE-like_linker"/>
</dbReference>
<feature type="domain" description="Carrier" evidence="11">
    <location>
        <begin position="2423"/>
        <end position="2500"/>
    </location>
</feature>
<keyword evidence="6" id="KW-0808">Transferase</keyword>
<comment type="subcellular location">
    <subcellularLocation>
        <location evidence="1">Cytoplasm</location>
    </subcellularLocation>
</comment>
<dbReference type="InterPro" id="IPR020807">
    <property type="entry name" value="PKS_DH"/>
</dbReference>
<dbReference type="InterPro" id="IPR042104">
    <property type="entry name" value="PKS_dehydratase_sf"/>
</dbReference>
<evidence type="ECO:0000259" key="12">
    <source>
        <dbReference type="PROSITE" id="PS52004"/>
    </source>
</evidence>
<evidence type="ECO:0000256" key="2">
    <source>
        <dbReference type="ARBA" id="ARBA00004792"/>
    </source>
</evidence>
<evidence type="ECO:0000256" key="10">
    <source>
        <dbReference type="SAM" id="MobiDB-lite"/>
    </source>
</evidence>
<dbReference type="Pfam" id="PF08659">
    <property type="entry name" value="KR"/>
    <property type="match status" value="1"/>
</dbReference>
<evidence type="ECO:0000256" key="4">
    <source>
        <dbReference type="ARBA" id="ARBA00022490"/>
    </source>
</evidence>
<dbReference type="CDD" id="cd08953">
    <property type="entry name" value="KR_2_SDR_x"/>
    <property type="match status" value="1"/>
</dbReference>
<dbReference type="Pfam" id="PF00109">
    <property type="entry name" value="ketoacyl-synt"/>
    <property type="match status" value="3"/>
</dbReference>
<keyword evidence="3" id="KW-0596">Phosphopantetheine</keyword>
<dbReference type="InterPro" id="IPR020841">
    <property type="entry name" value="PKS_Beta-ketoAc_synthase_dom"/>
</dbReference>
<dbReference type="CDD" id="cd00833">
    <property type="entry name" value="PKS"/>
    <property type="match status" value="3"/>
</dbReference>
<evidence type="ECO:0000256" key="1">
    <source>
        <dbReference type="ARBA" id="ARBA00004496"/>
    </source>
</evidence>
<dbReference type="SMART" id="SM01294">
    <property type="entry name" value="PKS_PP_betabranch"/>
    <property type="match status" value="1"/>
</dbReference>
<dbReference type="Gene3D" id="3.40.50.720">
    <property type="entry name" value="NAD(P)-binding Rossmann-like Domain"/>
    <property type="match status" value="1"/>
</dbReference>
<feature type="compositionally biased region" description="Pro residues" evidence="10">
    <location>
        <begin position="3138"/>
        <end position="3151"/>
    </location>
</feature>
<dbReference type="EMBL" id="CP114203">
    <property type="protein sequence ID" value="WAU08835.1"/>
    <property type="molecule type" value="Genomic_DNA"/>
</dbReference>
<evidence type="ECO:0000256" key="3">
    <source>
        <dbReference type="ARBA" id="ARBA00022450"/>
    </source>
</evidence>
<keyword evidence="5" id="KW-0597">Phosphoprotein</keyword>
<reference evidence="14 15" key="1">
    <citation type="submission" date="2022-12" db="EMBL/GenBank/DDBJ databases">
        <authorList>
            <person name="Ruckert C."/>
            <person name="Busche T."/>
            <person name="Kalinowski J."/>
            <person name="Wittmann C."/>
        </authorList>
    </citation>
    <scope>NUCLEOTIDE SEQUENCE [LARGE SCALE GENOMIC DNA]</scope>
    <source>
        <strain evidence="14 15">DSM 40276</strain>
    </source>
</reference>
<keyword evidence="15" id="KW-1185">Reference proteome</keyword>
<accession>A0ABY7JBZ4</accession>
<dbReference type="Pfam" id="PF22336">
    <property type="entry name" value="RhiE-like_linker"/>
    <property type="match status" value="2"/>
</dbReference>
<feature type="domain" description="Ketosynthase family 3 (KS3)" evidence="12">
    <location>
        <begin position="11"/>
        <end position="442"/>
    </location>
</feature>
<dbReference type="SUPFAM" id="SSF51735">
    <property type="entry name" value="NAD(P)-binding Rossmann-fold domains"/>
    <property type="match status" value="2"/>
</dbReference>
<dbReference type="PROSITE" id="PS52019">
    <property type="entry name" value="PKS_MFAS_DH"/>
    <property type="match status" value="1"/>
</dbReference>
<dbReference type="PROSITE" id="PS52004">
    <property type="entry name" value="KS3_2"/>
    <property type="match status" value="3"/>
</dbReference>
<dbReference type="Proteomes" id="UP001210169">
    <property type="component" value="Chromosome"/>
</dbReference>
<evidence type="ECO:0000259" key="11">
    <source>
        <dbReference type="PROSITE" id="PS50075"/>
    </source>
</evidence>
<feature type="region of interest" description="Disordered" evidence="10">
    <location>
        <begin position="604"/>
        <end position="631"/>
    </location>
</feature>
<comment type="pathway">
    <text evidence="2">Antibiotic biosynthesis.</text>
</comment>
<dbReference type="InterPro" id="IPR009081">
    <property type="entry name" value="PP-bd_ACP"/>
</dbReference>
<dbReference type="InterPro" id="IPR014030">
    <property type="entry name" value="Ketoacyl_synth_N"/>
</dbReference>
<protein>
    <submittedName>
        <fullName evidence="14">SDR family NAD(P)-dependent oxidoreductase</fullName>
    </submittedName>
</protein>
<dbReference type="InterPro" id="IPR049552">
    <property type="entry name" value="PKS_DH_N"/>
</dbReference>
<keyword evidence="7" id="KW-0677">Repeat</keyword>
<feature type="region of interest" description="Disordered" evidence="10">
    <location>
        <begin position="528"/>
        <end position="549"/>
    </location>
</feature>
<dbReference type="InterPro" id="IPR018201">
    <property type="entry name" value="Ketoacyl_synth_AS"/>
</dbReference>
<dbReference type="PROSITE" id="PS50075">
    <property type="entry name" value="CARRIER"/>
    <property type="match status" value="1"/>
</dbReference>
<dbReference type="InterPro" id="IPR016039">
    <property type="entry name" value="Thiolase-like"/>
</dbReference>
<dbReference type="InterPro" id="IPR013968">
    <property type="entry name" value="PKS_KR"/>
</dbReference>
<dbReference type="InterPro" id="IPR049551">
    <property type="entry name" value="PKS_DH_C"/>
</dbReference>